<feature type="transmembrane region" description="Helical" evidence="1">
    <location>
        <begin position="6"/>
        <end position="34"/>
    </location>
</feature>
<keyword evidence="1" id="KW-0812">Transmembrane</keyword>
<name>A0A2K9PTB1_9FLAO</name>
<dbReference type="Proteomes" id="UP000235826">
    <property type="component" value="Chromosome"/>
</dbReference>
<sequence length="98" mass="11623">MALYATIHFIFFALYAQILLGFVQILIALILLFFINRYNKKIKRLFAFYWGAALTTLILIYLLFELNPHGSILKYEVFIIPMLIASYFVYITYLIQKQ</sequence>
<reference evidence="2 3" key="1">
    <citation type="submission" date="2018-01" db="EMBL/GenBank/DDBJ databases">
        <title>Complete genome sequence of Flavivirga eckloniae ECD14 isolated from seaweed Ecklonia cava.</title>
        <authorList>
            <person name="Lee J.H."/>
            <person name="Baik K.S."/>
            <person name="Seong C.N."/>
        </authorList>
    </citation>
    <scope>NUCLEOTIDE SEQUENCE [LARGE SCALE GENOMIC DNA]</scope>
    <source>
        <strain evidence="2 3">ECD14</strain>
    </source>
</reference>
<proteinExistence type="predicted"/>
<organism evidence="2 3">
    <name type="scientific">Flavivirga eckloniae</name>
    <dbReference type="NCBI Taxonomy" id="1803846"/>
    <lineage>
        <taxon>Bacteria</taxon>
        <taxon>Pseudomonadati</taxon>
        <taxon>Bacteroidota</taxon>
        <taxon>Flavobacteriia</taxon>
        <taxon>Flavobacteriales</taxon>
        <taxon>Flavobacteriaceae</taxon>
        <taxon>Flavivirga</taxon>
    </lineage>
</organism>
<evidence type="ECO:0000313" key="2">
    <source>
        <dbReference type="EMBL" id="AUP80303.1"/>
    </source>
</evidence>
<feature type="transmembrane region" description="Helical" evidence="1">
    <location>
        <begin position="76"/>
        <end position="95"/>
    </location>
</feature>
<dbReference type="EMBL" id="CP025791">
    <property type="protein sequence ID" value="AUP80303.1"/>
    <property type="molecule type" value="Genomic_DNA"/>
</dbReference>
<dbReference type="KEGG" id="fek:C1H87_16950"/>
<keyword evidence="3" id="KW-1185">Reference proteome</keyword>
<dbReference type="AlphaFoldDB" id="A0A2K9PTB1"/>
<accession>A0A2K9PTB1</accession>
<evidence type="ECO:0000256" key="1">
    <source>
        <dbReference type="SAM" id="Phobius"/>
    </source>
</evidence>
<protein>
    <submittedName>
        <fullName evidence="2">Uncharacterized protein</fullName>
    </submittedName>
</protein>
<keyword evidence="1" id="KW-1133">Transmembrane helix</keyword>
<evidence type="ECO:0000313" key="3">
    <source>
        <dbReference type="Proteomes" id="UP000235826"/>
    </source>
</evidence>
<gene>
    <name evidence="2" type="ORF">C1H87_16950</name>
</gene>
<keyword evidence="1" id="KW-0472">Membrane</keyword>
<feature type="transmembrane region" description="Helical" evidence="1">
    <location>
        <begin position="46"/>
        <end position="64"/>
    </location>
</feature>